<gene>
    <name evidence="1" type="ORF">FRZ61_27480</name>
</gene>
<reference evidence="1 2" key="1">
    <citation type="submission" date="2019-08" db="EMBL/GenBank/DDBJ databases">
        <title>Hyperibacter terrae gen. nov., sp. nov. and Hyperibacter viscosus sp. nov., two new members in the family Rhodospirillaceae isolated from the rhizosphere of Hypericum perforatum.</title>
        <authorList>
            <person name="Noviana Z."/>
        </authorList>
    </citation>
    <scope>NUCLEOTIDE SEQUENCE [LARGE SCALE GENOMIC DNA]</scope>
    <source>
        <strain evidence="1 2">R5959</strain>
    </source>
</reference>
<proteinExistence type="predicted"/>
<dbReference type="AlphaFoldDB" id="A0A5J6N729"/>
<evidence type="ECO:0000313" key="1">
    <source>
        <dbReference type="EMBL" id="QEX22816.1"/>
    </source>
</evidence>
<dbReference type="EMBL" id="CP042582">
    <property type="protein sequence ID" value="QEX22816.1"/>
    <property type="molecule type" value="Genomic_DNA"/>
</dbReference>
<sequence length="137" mass="15015">MSSIYVAQSKALNEWGSDVGLSKNLFKFGLTDQPPKEAVAALNAEKFAGQTDWTLVKAEPAENADEAALIEHLAQKEKIVDPKYYPRIRGATGIFKVKLENVENHIIIKMSLAGEEPKLGKLKPADIAGYLIHNALN</sequence>
<keyword evidence="2" id="KW-1185">Reference proteome</keyword>
<organism evidence="1 2">
    <name type="scientific">Hypericibacter adhaerens</name>
    <dbReference type="NCBI Taxonomy" id="2602016"/>
    <lineage>
        <taxon>Bacteria</taxon>
        <taxon>Pseudomonadati</taxon>
        <taxon>Pseudomonadota</taxon>
        <taxon>Alphaproteobacteria</taxon>
        <taxon>Rhodospirillales</taxon>
        <taxon>Dongiaceae</taxon>
        <taxon>Hypericibacter</taxon>
    </lineage>
</organism>
<protein>
    <submittedName>
        <fullName evidence="1">Uncharacterized protein</fullName>
    </submittedName>
</protein>
<accession>A0A5J6N729</accession>
<dbReference type="OrthoDB" id="7353234at2"/>
<name>A0A5J6N729_9PROT</name>
<dbReference type="KEGG" id="hadh:FRZ61_27480"/>
<dbReference type="RefSeq" id="WP_151118265.1">
    <property type="nucleotide sequence ID" value="NZ_CP042582.1"/>
</dbReference>
<dbReference type="Proteomes" id="UP000325797">
    <property type="component" value="Chromosome"/>
</dbReference>
<evidence type="ECO:0000313" key="2">
    <source>
        <dbReference type="Proteomes" id="UP000325797"/>
    </source>
</evidence>